<dbReference type="Gene3D" id="3.40.190.10">
    <property type="entry name" value="Periplasmic binding protein-like II"/>
    <property type="match status" value="1"/>
</dbReference>
<feature type="region of interest" description="Disordered" evidence="1">
    <location>
        <begin position="32"/>
        <end position="52"/>
    </location>
</feature>
<dbReference type="Pfam" id="PF00496">
    <property type="entry name" value="SBP_bac_5"/>
    <property type="match status" value="1"/>
</dbReference>
<dbReference type="PROSITE" id="PS51257">
    <property type="entry name" value="PROKAR_LIPOPROTEIN"/>
    <property type="match status" value="1"/>
</dbReference>
<feature type="chain" id="PRO_5039618403" evidence="2">
    <location>
        <begin position="28"/>
        <end position="536"/>
    </location>
</feature>
<dbReference type="EMBL" id="SKFG01000081">
    <property type="protein sequence ID" value="TCZ67541.1"/>
    <property type="molecule type" value="Genomic_DNA"/>
</dbReference>
<dbReference type="GO" id="GO:1904680">
    <property type="term" value="F:peptide transmembrane transporter activity"/>
    <property type="evidence" value="ECO:0007669"/>
    <property type="project" value="TreeGrafter"/>
</dbReference>
<dbReference type="PANTHER" id="PTHR30290:SF59">
    <property type="entry name" value="OLIGOPEPTIDE ABC TRANSPORTER,SUBSTRATE-BINDING PROTEIN"/>
    <property type="match status" value="1"/>
</dbReference>
<dbReference type="PIRSF" id="PIRSF002741">
    <property type="entry name" value="MppA"/>
    <property type="match status" value="1"/>
</dbReference>
<dbReference type="PANTHER" id="PTHR30290">
    <property type="entry name" value="PERIPLASMIC BINDING COMPONENT OF ABC TRANSPORTER"/>
    <property type="match status" value="1"/>
</dbReference>
<organism evidence="4 5">
    <name type="scientific">Paenibacillus albiflavus</name>
    <dbReference type="NCBI Taxonomy" id="2545760"/>
    <lineage>
        <taxon>Bacteria</taxon>
        <taxon>Bacillati</taxon>
        <taxon>Bacillota</taxon>
        <taxon>Bacilli</taxon>
        <taxon>Bacillales</taxon>
        <taxon>Paenibacillaceae</taxon>
        <taxon>Paenibacillus</taxon>
    </lineage>
</organism>
<keyword evidence="2" id="KW-0732">Signal</keyword>
<keyword evidence="5" id="KW-1185">Reference proteome</keyword>
<evidence type="ECO:0000256" key="1">
    <source>
        <dbReference type="SAM" id="MobiDB-lite"/>
    </source>
</evidence>
<feature type="compositionally biased region" description="Polar residues" evidence="1">
    <location>
        <begin position="32"/>
        <end position="43"/>
    </location>
</feature>
<dbReference type="CDD" id="cd00995">
    <property type="entry name" value="PBP2_NikA_DppA_OppA_like"/>
    <property type="match status" value="1"/>
</dbReference>
<dbReference type="Proteomes" id="UP000295418">
    <property type="component" value="Unassembled WGS sequence"/>
</dbReference>
<dbReference type="SUPFAM" id="SSF53850">
    <property type="entry name" value="Periplasmic binding protein-like II"/>
    <property type="match status" value="1"/>
</dbReference>
<accession>A0A4R4DXQ5</accession>
<name>A0A4R4DXQ5_9BACL</name>
<gene>
    <name evidence="4" type="ORF">E0485_24720</name>
</gene>
<feature type="domain" description="Solute-binding protein family 5" evidence="3">
    <location>
        <begin position="95"/>
        <end position="453"/>
    </location>
</feature>
<reference evidence="4 5" key="1">
    <citation type="submission" date="2019-03" db="EMBL/GenBank/DDBJ databases">
        <authorList>
            <person name="Kim M.K.M."/>
        </authorList>
    </citation>
    <scope>NUCLEOTIDE SEQUENCE [LARGE SCALE GENOMIC DNA]</scope>
    <source>
        <strain evidence="4 5">18JY21-1</strain>
    </source>
</reference>
<protein>
    <submittedName>
        <fullName evidence="4">ABC transporter substrate-binding protein</fullName>
    </submittedName>
</protein>
<evidence type="ECO:0000313" key="5">
    <source>
        <dbReference type="Proteomes" id="UP000295418"/>
    </source>
</evidence>
<dbReference type="AlphaFoldDB" id="A0A4R4DXQ5"/>
<dbReference type="InterPro" id="IPR000914">
    <property type="entry name" value="SBP_5_dom"/>
</dbReference>
<comment type="caution">
    <text evidence="4">The sequence shown here is derived from an EMBL/GenBank/DDBJ whole genome shotgun (WGS) entry which is preliminary data.</text>
</comment>
<dbReference type="GO" id="GO:0042597">
    <property type="term" value="C:periplasmic space"/>
    <property type="evidence" value="ECO:0007669"/>
    <property type="project" value="UniProtKB-ARBA"/>
</dbReference>
<dbReference type="GO" id="GO:0015833">
    <property type="term" value="P:peptide transport"/>
    <property type="evidence" value="ECO:0007669"/>
    <property type="project" value="TreeGrafter"/>
</dbReference>
<dbReference type="FunFam" id="3.90.76.10:FF:000004">
    <property type="entry name" value="Peptide ABC transporter substrate-binding protein"/>
    <property type="match status" value="1"/>
</dbReference>
<evidence type="ECO:0000259" key="3">
    <source>
        <dbReference type="Pfam" id="PF00496"/>
    </source>
</evidence>
<dbReference type="Gene3D" id="3.90.76.10">
    <property type="entry name" value="Dipeptide-binding Protein, Domain 1"/>
    <property type="match status" value="1"/>
</dbReference>
<evidence type="ECO:0000256" key="2">
    <source>
        <dbReference type="SAM" id="SignalP"/>
    </source>
</evidence>
<evidence type="ECO:0000313" key="4">
    <source>
        <dbReference type="EMBL" id="TCZ67541.1"/>
    </source>
</evidence>
<feature type="signal peptide" evidence="2">
    <location>
        <begin position="1"/>
        <end position="27"/>
    </location>
</feature>
<proteinExistence type="predicted"/>
<dbReference type="OrthoDB" id="9796817at2"/>
<dbReference type="InterPro" id="IPR030678">
    <property type="entry name" value="Peptide/Ni-bd"/>
</dbReference>
<dbReference type="InterPro" id="IPR039424">
    <property type="entry name" value="SBP_5"/>
</dbReference>
<dbReference type="Gene3D" id="3.10.105.10">
    <property type="entry name" value="Dipeptide-binding Protein, Domain 3"/>
    <property type="match status" value="1"/>
</dbReference>
<dbReference type="GO" id="GO:0043190">
    <property type="term" value="C:ATP-binding cassette (ABC) transporter complex"/>
    <property type="evidence" value="ECO:0007669"/>
    <property type="project" value="InterPro"/>
</dbReference>
<sequence>MRGKDNVKNKRSILAIALLCIMLVVSACGSKGSQETPGGTSAPETGAPKEGGNLIMAVQDDPKAMNPLYAGDRVTLTINQTLYAPFIKINDGKTTYALAESLTRSEDNLKYTMKLRSGLTWHDGEKLTADDVVFTFNSILDEKQHSFFRSYFVFDNKPMKVNKVDDLTVEFILPEVTAAFEGALVQVSPIPKHIFEGEADIEKSSKNEAPVGSGSFKFKEYRPGEYVMLDRFDNYYDGKPKLDSVTYRIAKDPNASNLALQNGEIQMKMVDAQDYKKLNDTGKYEMLVYPEGRLVYMVFNLNNEVVQKKEVRQAIAYAINKKEMIETAYSSLEFAEPAASILTPDTLYHTTDVETYDYNVEKAKELLKSAGVSNLKLKLAYANTNKPQTSQALYLQQKLKDVGIEIELMPMDVTALGNKSLDMNNKDYDLTFGGYIMGSEPDAYRSLFMSDEGYNYAHYKNKEFDDLWVKGAVEMDTTKRAEIYKQIQQTVANEMTYYPIAYGKAIVAVNKQFGGLQEANPKPVVMLEDLSKVYMK</sequence>